<comment type="pathway">
    <text evidence="3 8">Glycan biosynthesis; glycogen biosynthesis.</text>
</comment>
<keyword evidence="5 8" id="KW-0328">Glycosyltransferase</keyword>
<evidence type="ECO:0000256" key="7">
    <source>
        <dbReference type="ARBA" id="ARBA00023056"/>
    </source>
</evidence>
<dbReference type="GO" id="GO:0005978">
    <property type="term" value="P:glycogen biosynthetic process"/>
    <property type="evidence" value="ECO:0007669"/>
    <property type="project" value="UniProtKB-UniRule"/>
</dbReference>
<dbReference type="AlphaFoldDB" id="A0A8J2XYJ8"/>
<dbReference type="CDD" id="cd03791">
    <property type="entry name" value="GT5_Glycogen_synthase_DULL1-like"/>
    <property type="match status" value="1"/>
</dbReference>
<dbReference type="Pfam" id="PF08323">
    <property type="entry name" value="Glyco_transf_5"/>
    <property type="match status" value="1"/>
</dbReference>
<evidence type="ECO:0000259" key="9">
    <source>
        <dbReference type="Pfam" id="PF00534"/>
    </source>
</evidence>
<dbReference type="GO" id="GO:0004373">
    <property type="term" value="F:alpha-1,4-glucan glucosyltransferase (UDP-glucose donor) activity"/>
    <property type="evidence" value="ECO:0007669"/>
    <property type="project" value="InterPro"/>
</dbReference>
<reference evidence="11" key="2">
    <citation type="submission" date="2020-09" db="EMBL/GenBank/DDBJ databases">
        <authorList>
            <person name="Sun Q."/>
            <person name="Sedlacek I."/>
        </authorList>
    </citation>
    <scope>NUCLEOTIDE SEQUENCE</scope>
    <source>
        <strain evidence="11">CCM 7086</strain>
    </source>
</reference>
<dbReference type="HAMAP" id="MF_00484">
    <property type="entry name" value="Glycogen_synth"/>
    <property type="match status" value="1"/>
</dbReference>
<gene>
    <name evidence="8 11" type="primary">glgA</name>
    <name evidence="11" type="ORF">GCM10007205_24160</name>
</gene>
<evidence type="ECO:0000256" key="6">
    <source>
        <dbReference type="ARBA" id="ARBA00022679"/>
    </source>
</evidence>
<dbReference type="Gene3D" id="3.40.50.2000">
    <property type="entry name" value="Glycogen Phosphorylase B"/>
    <property type="match status" value="2"/>
</dbReference>
<dbReference type="EMBL" id="BMCG01000005">
    <property type="protein sequence ID" value="GGC14473.1"/>
    <property type="molecule type" value="Genomic_DNA"/>
</dbReference>
<comment type="catalytic activity">
    <reaction evidence="1 8">
        <text>[(1-&gt;4)-alpha-D-glucosyl](n) + ADP-alpha-D-glucose = [(1-&gt;4)-alpha-D-glucosyl](n+1) + ADP + H(+)</text>
        <dbReference type="Rhea" id="RHEA:18189"/>
        <dbReference type="Rhea" id="RHEA-COMP:9584"/>
        <dbReference type="Rhea" id="RHEA-COMP:9587"/>
        <dbReference type="ChEBI" id="CHEBI:15378"/>
        <dbReference type="ChEBI" id="CHEBI:15444"/>
        <dbReference type="ChEBI" id="CHEBI:57498"/>
        <dbReference type="ChEBI" id="CHEBI:456216"/>
        <dbReference type="EC" id="2.4.1.21"/>
    </reaction>
</comment>
<dbReference type="EC" id="2.4.1.21" evidence="8"/>
<reference evidence="11" key="1">
    <citation type="journal article" date="2014" name="Int. J. Syst. Evol. Microbiol.">
        <title>Complete genome sequence of Corynebacterium casei LMG S-19264T (=DSM 44701T), isolated from a smear-ripened cheese.</title>
        <authorList>
            <consortium name="US DOE Joint Genome Institute (JGI-PGF)"/>
            <person name="Walter F."/>
            <person name="Albersmeier A."/>
            <person name="Kalinowski J."/>
            <person name="Ruckert C."/>
        </authorList>
    </citation>
    <scope>NUCLEOTIDE SEQUENCE</scope>
    <source>
        <strain evidence="11">CCM 7086</strain>
    </source>
</reference>
<accession>A0A8J2XYJ8</accession>
<dbReference type="InterPro" id="IPR013534">
    <property type="entry name" value="Starch_synth_cat_dom"/>
</dbReference>
<evidence type="ECO:0000259" key="10">
    <source>
        <dbReference type="Pfam" id="PF08323"/>
    </source>
</evidence>
<dbReference type="UniPathway" id="UPA00164"/>
<dbReference type="NCBIfam" id="TIGR02095">
    <property type="entry name" value="glgA"/>
    <property type="match status" value="1"/>
</dbReference>
<keyword evidence="7 8" id="KW-0320">Glycogen biosynthesis</keyword>
<dbReference type="PANTHER" id="PTHR45825">
    <property type="entry name" value="GRANULE-BOUND STARCH SYNTHASE 1, CHLOROPLASTIC/AMYLOPLASTIC"/>
    <property type="match status" value="1"/>
</dbReference>
<organism evidence="11 12">
    <name type="scientific">Oxalicibacterium flavum</name>
    <dbReference type="NCBI Taxonomy" id="179467"/>
    <lineage>
        <taxon>Bacteria</taxon>
        <taxon>Pseudomonadati</taxon>
        <taxon>Pseudomonadota</taxon>
        <taxon>Betaproteobacteria</taxon>
        <taxon>Burkholderiales</taxon>
        <taxon>Oxalobacteraceae</taxon>
        <taxon>Oxalicibacterium</taxon>
    </lineage>
</organism>
<dbReference type="PANTHER" id="PTHR45825:SF11">
    <property type="entry name" value="ALPHA AMYLASE DOMAIN-CONTAINING PROTEIN"/>
    <property type="match status" value="1"/>
</dbReference>
<dbReference type="GO" id="GO:0009011">
    <property type="term" value="F:alpha-1,4-glucan glucosyltransferase (ADP-glucose donor) activity"/>
    <property type="evidence" value="ECO:0007669"/>
    <property type="project" value="UniProtKB-UniRule"/>
</dbReference>
<evidence type="ECO:0000256" key="3">
    <source>
        <dbReference type="ARBA" id="ARBA00004964"/>
    </source>
</evidence>
<feature type="domain" description="Glycosyl transferase family 1" evidence="9">
    <location>
        <begin position="299"/>
        <end position="453"/>
    </location>
</feature>
<dbReference type="Proteomes" id="UP000620266">
    <property type="component" value="Unassembled WGS sequence"/>
</dbReference>
<name>A0A8J2XYJ8_9BURK</name>
<sequence length="513" mass="55053">MSQPRVLLVTSEAVPLVKTGGLADVIGALAASLSALRVDATIMMPGYPAAIAGATKLTKIADLPGLPGGDAELLQGSMPDSGVKLLLVRSPLFDSRTANPYVDRNGQELDDNAIAFASLAHAAVRVCAGKTPYPVPHVVQANDWHAGLIPALLKRENITNVGSVLTIHNLAFQGNFPLDKAEQIGIPADMITADGMEFWGKMSYLKAGIAWSDAITTVSKTYAQEILGELGYGMQDILNRRKHMLSAIPNGVDLDTWNPATDRRIKRNFNLDNMGGKAACKRELQRLFNLPVQQFTPLLAVGSRITHQKMADVILDALPQLLEQHPHLQIAIHGCGEPQYEERFLQFAAAHPDRVGVHIGYDEQRAHALHAGADILLHPTRFEPFGLTPIYAMLYGTIPVASGVGGLCDTVIDAGEGADIAAGANGILFTGEAPADLEHAVARALALYARPTAWQAMQRNAMAGDYSWNGPAAAYVRLYAQIAPASARVLFRDLLKPRTTTPLVNPSLLQMTA</sequence>
<comment type="similarity">
    <text evidence="4 8">Belongs to the glycosyltransferase 1 family. Bacterial/plant glycogen synthase subfamily.</text>
</comment>
<evidence type="ECO:0000256" key="5">
    <source>
        <dbReference type="ARBA" id="ARBA00022676"/>
    </source>
</evidence>
<protein>
    <recommendedName>
        <fullName evidence="8">Glycogen synthase</fullName>
        <ecNumber evidence="8">2.4.1.21</ecNumber>
    </recommendedName>
    <alternativeName>
        <fullName evidence="8">Starch [bacterial glycogen] synthase</fullName>
    </alternativeName>
</protein>
<evidence type="ECO:0000256" key="2">
    <source>
        <dbReference type="ARBA" id="ARBA00002764"/>
    </source>
</evidence>
<dbReference type="Pfam" id="PF00534">
    <property type="entry name" value="Glycos_transf_1"/>
    <property type="match status" value="1"/>
</dbReference>
<evidence type="ECO:0000256" key="1">
    <source>
        <dbReference type="ARBA" id="ARBA00001478"/>
    </source>
</evidence>
<feature type="binding site" evidence="8">
    <location>
        <position position="18"/>
    </location>
    <ligand>
        <name>ADP-alpha-D-glucose</name>
        <dbReference type="ChEBI" id="CHEBI:57498"/>
    </ligand>
</feature>
<comment type="function">
    <text evidence="2 8">Synthesizes alpha-1,4-glucan chains using ADP-glucose.</text>
</comment>
<proteinExistence type="inferred from homology"/>
<evidence type="ECO:0000313" key="12">
    <source>
        <dbReference type="Proteomes" id="UP000620266"/>
    </source>
</evidence>
<keyword evidence="12" id="KW-1185">Reference proteome</keyword>
<dbReference type="InterPro" id="IPR001296">
    <property type="entry name" value="Glyco_trans_1"/>
</dbReference>
<dbReference type="RefSeq" id="WP_188396525.1">
    <property type="nucleotide sequence ID" value="NZ_BMCG01000005.1"/>
</dbReference>
<dbReference type="SUPFAM" id="SSF53756">
    <property type="entry name" value="UDP-Glycosyltransferase/glycogen phosphorylase"/>
    <property type="match status" value="1"/>
</dbReference>
<comment type="caution">
    <text evidence="11">The sequence shown here is derived from an EMBL/GenBank/DDBJ whole genome shotgun (WGS) entry which is preliminary data.</text>
</comment>
<feature type="domain" description="Starch synthase catalytic" evidence="10">
    <location>
        <begin position="5"/>
        <end position="239"/>
    </location>
</feature>
<dbReference type="InterPro" id="IPR011835">
    <property type="entry name" value="GS/SS"/>
</dbReference>
<evidence type="ECO:0000256" key="4">
    <source>
        <dbReference type="ARBA" id="ARBA00010281"/>
    </source>
</evidence>
<dbReference type="NCBIfam" id="NF001899">
    <property type="entry name" value="PRK00654.1-2"/>
    <property type="match status" value="1"/>
</dbReference>
<keyword evidence="6 8" id="KW-0808">Transferase</keyword>
<evidence type="ECO:0000313" key="11">
    <source>
        <dbReference type="EMBL" id="GGC14473.1"/>
    </source>
</evidence>
<evidence type="ECO:0000256" key="8">
    <source>
        <dbReference type="HAMAP-Rule" id="MF_00484"/>
    </source>
</evidence>